<comment type="caution">
    <text evidence="1">The sequence shown here is derived from an EMBL/GenBank/DDBJ whole genome shotgun (WGS) entry which is preliminary data.</text>
</comment>
<dbReference type="AlphaFoldDB" id="A0A1M3KXJ4"/>
<dbReference type="EMBL" id="MKVH01000024">
    <property type="protein sequence ID" value="OJX57171.1"/>
    <property type="molecule type" value="Genomic_DNA"/>
</dbReference>
<reference evidence="1 2" key="1">
    <citation type="submission" date="2016-09" db="EMBL/GenBank/DDBJ databases">
        <title>Genome-resolved meta-omics ties microbial dynamics to process performance in biotechnology for thiocyanate degradation.</title>
        <authorList>
            <person name="Kantor R.S."/>
            <person name="Huddy R.J."/>
            <person name="Iyer R."/>
            <person name="Thomas B.C."/>
            <person name="Brown C.T."/>
            <person name="Anantharaman K."/>
            <person name="Tringe S."/>
            <person name="Hettich R.L."/>
            <person name="Harrison S.T."/>
            <person name="Banfield J.F."/>
        </authorList>
    </citation>
    <scope>NUCLEOTIDE SEQUENCE [LARGE SCALE GENOMIC DNA]</scope>
    <source>
        <strain evidence="1">59-99</strain>
    </source>
</reference>
<name>A0A1M3KXJ4_9BACT</name>
<evidence type="ECO:0000313" key="2">
    <source>
        <dbReference type="Proteomes" id="UP000184233"/>
    </source>
</evidence>
<dbReference type="Proteomes" id="UP000184233">
    <property type="component" value="Unassembled WGS sequence"/>
</dbReference>
<protein>
    <submittedName>
        <fullName evidence="1">Uncharacterized protein</fullName>
    </submittedName>
</protein>
<organism evidence="1 2">
    <name type="scientific">Candidatus Kapaibacterium thiocyanatum</name>
    <dbReference type="NCBI Taxonomy" id="1895771"/>
    <lineage>
        <taxon>Bacteria</taxon>
        <taxon>Pseudomonadati</taxon>
        <taxon>Candidatus Kapaibacteriota</taxon>
        <taxon>Candidatus Kapaibacteriia</taxon>
        <taxon>Candidatus Kapaibacteriales</taxon>
        <taxon>Candidatus Kapaibacteriaceae</taxon>
        <taxon>Candidatus Kapaibacterium</taxon>
    </lineage>
</organism>
<accession>A0A1M3KXJ4</accession>
<dbReference type="STRING" id="1895771.BGO89_11760"/>
<sequence>MSHVRSFRTILASAFILVAGLLVPTLDLTSQVLCECTASQEKTAQLTVCIGGVNREVKVAYCNTSYCPPKVGVQPCNPGNLPINARTVIRRICVVDGGALVTDPQVLLNATVSAMGICCSGYRFFPECQHPPAPFHWIVSWPKCAKFDVAGQCLIGCDNSPCCTHLVRFIPSTTGDCTTTVLRSCEDPGECSSTDCIRLECRYPIECCW</sequence>
<gene>
    <name evidence="1" type="ORF">BGO89_11760</name>
</gene>
<evidence type="ECO:0000313" key="1">
    <source>
        <dbReference type="EMBL" id="OJX57171.1"/>
    </source>
</evidence>
<proteinExistence type="predicted"/>